<comment type="caution">
    <text evidence="2">The sequence shown here is derived from an EMBL/GenBank/DDBJ whole genome shotgun (WGS) entry which is preliminary data.</text>
</comment>
<dbReference type="EMBL" id="VSRR010071347">
    <property type="protein sequence ID" value="MPC86409.1"/>
    <property type="molecule type" value="Genomic_DNA"/>
</dbReference>
<feature type="compositionally biased region" description="Polar residues" evidence="1">
    <location>
        <begin position="1"/>
        <end position="20"/>
    </location>
</feature>
<keyword evidence="3" id="KW-1185">Reference proteome</keyword>
<evidence type="ECO:0000313" key="2">
    <source>
        <dbReference type="EMBL" id="MPC86409.1"/>
    </source>
</evidence>
<dbReference type="AlphaFoldDB" id="A0A5B7IW33"/>
<gene>
    <name evidence="2" type="ORF">E2C01_081235</name>
</gene>
<name>A0A5B7IW33_PORTR</name>
<evidence type="ECO:0000256" key="1">
    <source>
        <dbReference type="SAM" id="MobiDB-lite"/>
    </source>
</evidence>
<organism evidence="2 3">
    <name type="scientific">Portunus trituberculatus</name>
    <name type="common">Swimming crab</name>
    <name type="synonym">Neptunus trituberculatus</name>
    <dbReference type="NCBI Taxonomy" id="210409"/>
    <lineage>
        <taxon>Eukaryota</taxon>
        <taxon>Metazoa</taxon>
        <taxon>Ecdysozoa</taxon>
        <taxon>Arthropoda</taxon>
        <taxon>Crustacea</taxon>
        <taxon>Multicrustacea</taxon>
        <taxon>Malacostraca</taxon>
        <taxon>Eumalacostraca</taxon>
        <taxon>Eucarida</taxon>
        <taxon>Decapoda</taxon>
        <taxon>Pleocyemata</taxon>
        <taxon>Brachyura</taxon>
        <taxon>Eubrachyura</taxon>
        <taxon>Portunoidea</taxon>
        <taxon>Portunidae</taxon>
        <taxon>Portuninae</taxon>
        <taxon>Portunus</taxon>
    </lineage>
</organism>
<reference evidence="2 3" key="1">
    <citation type="submission" date="2019-05" db="EMBL/GenBank/DDBJ databases">
        <title>Another draft genome of Portunus trituberculatus and its Hox gene families provides insights of decapod evolution.</title>
        <authorList>
            <person name="Jeong J.-H."/>
            <person name="Song I."/>
            <person name="Kim S."/>
            <person name="Choi T."/>
            <person name="Kim D."/>
            <person name="Ryu S."/>
            <person name="Kim W."/>
        </authorList>
    </citation>
    <scope>NUCLEOTIDE SEQUENCE [LARGE SCALE GENOMIC DNA]</scope>
    <source>
        <tissue evidence="2">Muscle</tissue>
    </source>
</reference>
<protein>
    <submittedName>
        <fullName evidence="2">Uncharacterized protein</fullName>
    </submittedName>
</protein>
<accession>A0A5B7IW33</accession>
<dbReference type="Proteomes" id="UP000324222">
    <property type="component" value="Unassembled WGS sequence"/>
</dbReference>
<proteinExistence type="predicted"/>
<evidence type="ECO:0000313" key="3">
    <source>
        <dbReference type="Proteomes" id="UP000324222"/>
    </source>
</evidence>
<feature type="region of interest" description="Disordered" evidence="1">
    <location>
        <begin position="1"/>
        <end position="23"/>
    </location>
</feature>
<sequence>MQPSTHHTVIQPLLQTSTGQHPEVQRTINHQRESMRGVPREAFWLYVDNRCLSAPRTAYPPA</sequence>